<organism evidence="6 7">
    <name type="scientific">Halarchaeum grantii</name>
    <dbReference type="NCBI Taxonomy" id="1193105"/>
    <lineage>
        <taxon>Archaea</taxon>
        <taxon>Methanobacteriati</taxon>
        <taxon>Methanobacteriota</taxon>
        <taxon>Stenosarchaea group</taxon>
        <taxon>Halobacteria</taxon>
        <taxon>Halobacteriales</taxon>
        <taxon>Halobacteriaceae</taxon>
    </lineage>
</organism>
<dbReference type="GO" id="GO:0005524">
    <property type="term" value="F:ATP binding"/>
    <property type="evidence" value="ECO:0007669"/>
    <property type="project" value="UniProtKB-KW"/>
</dbReference>
<dbReference type="CDD" id="cd08768">
    <property type="entry name" value="Cdc6_C"/>
    <property type="match status" value="1"/>
</dbReference>
<sequence length="193" mass="21482">MLVNQRWGHFKCFFAPHRGGIAAFPDDVCEPAAILYCAAVAAKDDGSARQAIDLLREAGRKAKRDRDDTITEAHVEAIREQVNRGQFHRIRDQATHAQLVLESVAPAQFADDGSIRTDRVRAAYEASAEKHGHSPLTTRKSVLNHLSDLQMIGFLTKEPLNEGLSRGRTYVWSVNLDPETVIEVRESIKSPPT</sequence>
<evidence type="ECO:0000256" key="1">
    <source>
        <dbReference type="ARBA" id="ARBA00006184"/>
    </source>
</evidence>
<keyword evidence="2" id="KW-0235">DNA replication</keyword>
<accession>A0A830EXK5</accession>
<evidence type="ECO:0000313" key="7">
    <source>
        <dbReference type="Proteomes" id="UP000628840"/>
    </source>
</evidence>
<dbReference type="InterPro" id="IPR055237">
    <property type="entry name" value="Cdc6_lid"/>
</dbReference>
<dbReference type="EMBL" id="BMPF01000005">
    <property type="protein sequence ID" value="GGL41704.1"/>
    <property type="molecule type" value="Genomic_DNA"/>
</dbReference>
<dbReference type="GO" id="GO:0006260">
    <property type="term" value="P:DNA replication"/>
    <property type="evidence" value="ECO:0007669"/>
    <property type="project" value="UniProtKB-KW"/>
</dbReference>
<feature type="domain" description="Cdc6 C-terminal" evidence="5">
    <location>
        <begin position="101"/>
        <end position="185"/>
    </location>
</feature>
<reference evidence="6 7" key="1">
    <citation type="journal article" date="2019" name="Int. J. Syst. Evol. Microbiol.">
        <title>The Global Catalogue of Microorganisms (GCM) 10K type strain sequencing project: providing services to taxonomists for standard genome sequencing and annotation.</title>
        <authorList>
            <consortium name="The Broad Institute Genomics Platform"/>
            <consortium name="The Broad Institute Genome Sequencing Center for Infectious Disease"/>
            <person name="Wu L."/>
            <person name="Ma J."/>
        </authorList>
    </citation>
    <scope>NUCLEOTIDE SEQUENCE [LARGE SCALE GENOMIC DNA]</scope>
    <source>
        <strain evidence="6 7">JCM 19585</strain>
    </source>
</reference>
<name>A0A830EXK5_9EURY</name>
<evidence type="ECO:0000256" key="2">
    <source>
        <dbReference type="ARBA" id="ARBA00022705"/>
    </source>
</evidence>
<comment type="similarity">
    <text evidence="1">Belongs to the CDC6/cdc18 family.</text>
</comment>
<keyword evidence="4" id="KW-0067">ATP-binding</keyword>
<evidence type="ECO:0000256" key="4">
    <source>
        <dbReference type="ARBA" id="ARBA00022840"/>
    </source>
</evidence>
<keyword evidence="7" id="KW-1185">Reference proteome</keyword>
<dbReference type="Pfam" id="PF09079">
    <property type="entry name" value="WHD_Cdc6"/>
    <property type="match status" value="1"/>
</dbReference>
<keyword evidence="3" id="KW-0547">Nucleotide-binding</keyword>
<dbReference type="Proteomes" id="UP000628840">
    <property type="component" value="Unassembled WGS sequence"/>
</dbReference>
<evidence type="ECO:0000259" key="5">
    <source>
        <dbReference type="SMART" id="SM01074"/>
    </source>
</evidence>
<dbReference type="Gene3D" id="1.10.8.60">
    <property type="match status" value="1"/>
</dbReference>
<dbReference type="InterPro" id="IPR036390">
    <property type="entry name" value="WH_DNA-bd_sf"/>
</dbReference>
<dbReference type="OrthoDB" id="195574at2157"/>
<comment type="caution">
    <text evidence="6">The sequence shown here is derived from an EMBL/GenBank/DDBJ whole genome shotgun (WGS) entry which is preliminary data.</text>
</comment>
<gene>
    <name evidence="6" type="ORF">GCM10009037_26650</name>
</gene>
<dbReference type="Gene3D" id="1.10.10.10">
    <property type="entry name" value="Winged helix-like DNA-binding domain superfamily/Winged helix DNA-binding domain"/>
    <property type="match status" value="1"/>
</dbReference>
<protein>
    <recommendedName>
        <fullName evidence="5">Cdc6 C-terminal domain-containing protein</fullName>
    </recommendedName>
</protein>
<dbReference type="SUPFAM" id="SSF46785">
    <property type="entry name" value="Winged helix' DNA-binding domain"/>
    <property type="match status" value="1"/>
</dbReference>
<evidence type="ECO:0000313" key="6">
    <source>
        <dbReference type="EMBL" id="GGL41704.1"/>
    </source>
</evidence>
<dbReference type="SMART" id="SM01074">
    <property type="entry name" value="Cdc6_C"/>
    <property type="match status" value="1"/>
</dbReference>
<dbReference type="AlphaFoldDB" id="A0A830EXK5"/>
<dbReference type="InterPro" id="IPR036388">
    <property type="entry name" value="WH-like_DNA-bd_sf"/>
</dbReference>
<proteinExistence type="inferred from homology"/>
<evidence type="ECO:0000256" key="3">
    <source>
        <dbReference type="ARBA" id="ARBA00022741"/>
    </source>
</evidence>
<dbReference type="Pfam" id="PF22703">
    <property type="entry name" value="Cdc6_lid"/>
    <property type="match status" value="1"/>
</dbReference>
<dbReference type="InterPro" id="IPR015163">
    <property type="entry name" value="Cdc6_C"/>
</dbReference>
<dbReference type="RefSeq" id="WP_188884179.1">
    <property type="nucleotide sequence ID" value="NZ_BMPF01000005.1"/>
</dbReference>